<organism evidence="6 7">
    <name type="scientific">Adineta ricciae</name>
    <name type="common">Rotifer</name>
    <dbReference type="NCBI Taxonomy" id="249248"/>
    <lineage>
        <taxon>Eukaryota</taxon>
        <taxon>Metazoa</taxon>
        <taxon>Spiralia</taxon>
        <taxon>Gnathifera</taxon>
        <taxon>Rotifera</taxon>
        <taxon>Eurotatoria</taxon>
        <taxon>Bdelloidea</taxon>
        <taxon>Adinetida</taxon>
        <taxon>Adinetidae</taxon>
        <taxon>Adineta</taxon>
    </lineage>
</organism>
<dbReference type="PROSITE" id="PS00135">
    <property type="entry name" value="TRYPSIN_SER"/>
    <property type="match status" value="1"/>
</dbReference>
<evidence type="ECO:0000313" key="5">
    <source>
        <dbReference type="EMBL" id="CAF1310210.1"/>
    </source>
</evidence>
<gene>
    <name evidence="5" type="ORF">EDS130_LOCUS31098</name>
    <name evidence="6" type="ORF">XAT740_LOCUS42010</name>
</gene>
<dbReference type="Pfam" id="PF00089">
    <property type="entry name" value="Trypsin"/>
    <property type="match status" value="2"/>
</dbReference>
<accession>A0A815W3S2</accession>
<dbReference type="FunFam" id="2.40.10.10:FF:000068">
    <property type="entry name" value="transmembrane protease serine 2"/>
    <property type="match status" value="1"/>
</dbReference>
<name>A0A815W3S2_ADIRI</name>
<evidence type="ECO:0000256" key="3">
    <source>
        <dbReference type="SAM" id="SignalP"/>
    </source>
</evidence>
<keyword evidence="2" id="KW-0720">Serine protease</keyword>
<dbReference type="SUPFAM" id="SSF50494">
    <property type="entry name" value="Trypsin-like serine proteases"/>
    <property type="match status" value="1"/>
</dbReference>
<evidence type="ECO:0000256" key="2">
    <source>
        <dbReference type="RuleBase" id="RU363034"/>
    </source>
</evidence>
<dbReference type="GO" id="GO:0004252">
    <property type="term" value="F:serine-type endopeptidase activity"/>
    <property type="evidence" value="ECO:0007669"/>
    <property type="project" value="InterPro"/>
</dbReference>
<protein>
    <recommendedName>
        <fullName evidence="4">Peptidase S1 domain-containing protein</fullName>
    </recommendedName>
</protein>
<dbReference type="Proteomes" id="UP000663828">
    <property type="component" value="Unassembled WGS sequence"/>
</dbReference>
<dbReference type="Gene3D" id="2.40.10.10">
    <property type="entry name" value="Trypsin-like serine proteases"/>
    <property type="match status" value="1"/>
</dbReference>
<dbReference type="SMART" id="SM00020">
    <property type="entry name" value="Tryp_SPc"/>
    <property type="match status" value="1"/>
</dbReference>
<dbReference type="EMBL" id="CAJNOR010004981">
    <property type="protein sequence ID" value="CAF1538637.1"/>
    <property type="molecule type" value="Genomic_DNA"/>
</dbReference>
<dbReference type="OrthoDB" id="6339452at2759"/>
<comment type="caution">
    <text evidence="6">The sequence shown here is derived from an EMBL/GenBank/DDBJ whole genome shotgun (WGS) entry which is preliminary data.</text>
</comment>
<keyword evidence="7" id="KW-1185">Reference proteome</keyword>
<reference evidence="6" key="1">
    <citation type="submission" date="2021-02" db="EMBL/GenBank/DDBJ databases">
        <authorList>
            <person name="Nowell W R."/>
        </authorList>
    </citation>
    <scope>NUCLEOTIDE SEQUENCE</scope>
</reference>
<dbReference type="EMBL" id="CAJNOJ010000224">
    <property type="protein sequence ID" value="CAF1310210.1"/>
    <property type="molecule type" value="Genomic_DNA"/>
</dbReference>
<dbReference type="CDD" id="cd00190">
    <property type="entry name" value="Tryp_SPc"/>
    <property type="match status" value="1"/>
</dbReference>
<dbReference type="InterPro" id="IPR009003">
    <property type="entry name" value="Peptidase_S1_PA"/>
</dbReference>
<dbReference type="PRINTS" id="PR00722">
    <property type="entry name" value="CHYMOTRYPSIN"/>
</dbReference>
<keyword evidence="3" id="KW-0732">Signal</keyword>
<keyword evidence="2" id="KW-0378">Hydrolase</keyword>
<evidence type="ECO:0000259" key="4">
    <source>
        <dbReference type="PROSITE" id="PS50240"/>
    </source>
</evidence>
<dbReference type="InterPro" id="IPR033116">
    <property type="entry name" value="TRYPSIN_SER"/>
</dbReference>
<dbReference type="InterPro" id="IPR001254">
    <property type="entry name" value="Trypsin_dom"/>
</dbReference>
<dbReference type="PROSITE" id="PS50240">
    <property type="entry name" value="TRYPSIN_DOM"/>
    <property type="match status" value="1"/>
</dbReference>
<keyword evidence="1" id="KW-1015">Disulfide bond</keyword>
<proteinExistence type="predicted"/>
<evidence type="ECO:0000313" key="6">
    <source>
        <dbReference type="EMBL" id="CAF1538637.1"/>
    </source>
</evidence>
<dbReference type="GO" id="GO:0006508">
    <property type="term" value="P:proteolysis"/>
    <property type="evidence" value="ECO:0007669"/>
    <property type="project" value="UniProtKB-KW"/>
</dbReference>
<dbReference type="PANTHER" id="PTHR24252">
    <property type="entry name" value="ACROSIN-RELATED"/>
    <property type="match status" value="1"/>
</dbReference>
<dbReference type="InterPro" id="IPR001314">
    <property type="entry name" value="Peptidase_S1A"/>
</dbReference>
<dbReference type="PROSITE" id="PS00134">
    <property type="entry name" value="TRYPSIN_HIS"/>
    <property type="match status" value="1"/>
</dbReference>
<feature type="signal peptide" evidence="3">
    <location>
        <begin position="1"/>
        <end position="21"/>
    </location>
</feature>
<dbReference type="InterPro" id="IPR018114">
    <property type="entry name" value="TRYPSIN_HIS"/>
</dbReference>
<sequence length="369" mass="40275">MFSSNIFVIVAFIATITYLNATTYVCDRSQGCGCSKYDTTTVNARIVNGEAAAAGTWGWAASLKLNSDNPNFCGGTVINERHILTAAHCIADLEEYGFSIRDIEVRLGLIDIPDPGPHVESYSLQSATIHPDYNTHDIAAGYDIAVLTLSRPIDFNRNEFISKVCLPFLNSTPPDDLANPEYPLPNTNLIAVGWGVKREGSHITSDILQQVTLQAVDKNDSKCRYPADFPVPAQHNNPQIQMCAAAPGKGKLYFASLHHLEITVQIRNSSSFNFIDTCQGDSGGPLLMFRPDTKVWELVGVTSFGKGCAEASYSGVYTRVAAYLDWIKQNAPTPAPTQPTTPYHSGAQPLRTSDGFIMTVMSIFLSFYS</sequence>
<dbReference type="InterPro" id="IPR043504">
    <property type="entry name" value="Peptidase_S1_PA_chymotrypsin"/>
</dbReference>
<keyword evidence="2" id="KW-0645">Protease</keyword>
<feature type="chain" id="PRO_5035607751" description="Peptidase S1 domain-containing protein" evidence="3">
    <location>
        <begin position="22"/>
        <end position="369"/>
    </location>
</feature>
<evidence type="ECO:0000256" key="1">
    <source>
        <dbReference type="ARBA" id="ARBA00023157"/>
    </source>
</evidence>
<dbReference type="AlphaFoldDB" id="A0A815W3S2"/>
<evidence type="ECO:0000313" key="7">
    <source>
        <dbReference type="Proteomes" id="UP000663828"/>
    </source>
</evidence>
<feature type="domain" description="Peptidase S1" evidence="4">
    <location>
        <begin position="46"/>
        <end position="332"/>
    </location>
</feature>
<dbReference type="PANTHER" id="PTHR24252:SF7">
    <property type="entry name" value="HYALIN"/>
    <property type="match status" value="1"/>
</dbReference>
<dbReference type="Proteomes" id="UP000663852">
    <property type="component" value="Unassembled WGS sequence"/>
</dbReference>